<dbReference type="InterPro" id="IPR011050">
    <property type="entry name" value="Pectin_lyase_fold/virulence"/>
</dbReference>
<proteinExistence type="predicted"/>
<name>A0A0F9HVB7_9ZZZZ</name>
<comment type="caution">
    <text evidence="1">The sequence shown here is derived from an EMBL/GenBank/DDBJ whole genome shotgun (WGS) entry which is preliminary data.</text>
</comment>
<protein>
    <recommendedName>
        <fullName evidence="2">Right handed beta helix domain-containing protein</fullName>
    </recommendedName>
</protein>
<sequence length="319" mass="33261">MVGLAQTPPNLTERKEDVVMAGTHLSGPVFAGGVMLGAGGGVNYGQPVGDVFHVDADNGSDGGSGESWDDPLLTWTRALALATDGADDYIIGRGNFGEDIAITKSKIHLLGLLGGGGRSYLTRINNGGSDSTILVQARDVEIANLIAIGNRDVGKHYPAIELDGDNEGTRAHVHHCFITMLTPSATKYTNGITITSGDRQTIEFCVIDSCMVGVLVDSAVQTTYEIIVRNNLIYACNKGVHLKNLQLSTGQFGCVVANNIITGQGAESETNGIDVDASAPGALLVENLIAGYTTPIVNAGSALSIRNYEDTSGGTLINV</sequence>
<accession>A0A0F9HVB7</accession>
<dbReference type="SUPFAM" id="SSF51126">
    <property type="entry name" value="Pectin lyase-like"/>
    <property type="match status" value="1"/>
</dbReference>
<dbReference type="AlphaFoldDB" id="A0A0F9HVB7"/>
<reference evidence="1" key="1">
    <citation type="journal article" date="2015" name="Nature">
        <title>Complex archaea that bridge the gap between prokaryotes and eukaryotes.</title>
        <authorList>
            <person name="Spang A."/>
            <person name="Saw J.H."/>
            <person name="Jorgensen S.L."/>
            <person name="Zaremba-Niedzwiedzka K."/>
            <person name="Martijn J."/>
            <person name="Lind A.E."/>
            <person name="van Eijk R."/>
            <person name="Schleper C."/>
            <person name="Guy L."/>
            <person name="Ettema T.J."/>
        </authorList>
    </citation>
    <scope>NUCLEOTIDE SEQUENCE</scope>
</reference>
<evidence type="ECO:0008006" key="2">
    <source>
        <dbReference type="Google" id="ProtNLM"/>
    </source>
</evidence>
<dbReference type="Gene3D" id="2.160.20.10">
    <property type="entry name" value="Single-stranded right-handed beta-helix, Pectin lyase-like"/>
    <property type="match status" value="1"/>
</dbReference>
<dbReference type="InterPro" id="IPR012334">
    <property type="entry name" value="Pectin_lyas_fold"/>
</dbReference>
<gene>
    <name evidence="1" type="ORF">LCGC14_1737480</name>
</gene>
<organism evidence="1">
    <name type="scientific">marine sediment metagenome</name>
    <dbReference type="NCBI Taxonomy" id="412755"/>
    <lineage>
        <taxon>unclassified sequences</taxon>
        <taxon>metagenomes</taxon>
        <taxon>ecological metagenomes</taxon>
    </lineage>
</organism>
<dbReference type="EMBL" id="LAZR01015850">
    <property type="protein sequence ID" value="KKM07087.1"/>
    <property type="molecule type" value="Genomic_DNA"/>
</dbReference>
<evidence type="ECO:0000313" key="1">
    <source>
        <dbReference type="EMBL" id="KKM07087.1"/>
    </source>
</evidence>